<dbReference type="KEGG" id="tmc:LMI_1680"/>
<evidence type="ECO:0000256" key="1">
    <source>
        <dbReference type="ARBA" id="ARBA00001946"/>
    </source>
</evidence>
<evidence type="ECO:0000259" key="4">
    <source>
        <dbReference type="SMART" id="SM00990"/>
    </source>
</evidence>
<comment type="cofactor">
    <cofactor evidence="1">
        <name>Mg(2+)</name>
        <dbReference type="ChEBI" id="CHEBI:18420"/>
    </cofactor>
</comment>
<accession>A0A098GHL8</accession>
<protein>
    <submittedName>
        <fullName evidence="6">VRR-NUC domain-containing protein</fullName>
    </submittedName>
</protein>
<dbReference type="EMBL" id="LN614830">
    <property type="protein sequence ID" value="CEG60976.1"/>
    <property type="molecule type" value="Genomic_DNA"/>
</dbReference>
<keyword evidence="8" id="KW-1185">Reference proteome</keyword>
<name>A0A098GHL8_LEGMI</name>
<dbReference type="GO" id="GO:0004518">
    <property type="term" value="F:nuclease activity"/>
    <property type="evidence" value="ECO:0007669"/>
    <property type="project" value="UniProtKB-KW"/>
</dbReference>
<dbReference type="Pfam" id="PF08774">
    <property type="entry name" value="VRR_NUC"/>
    <property type="match status" value="1"/>
</dbReference>
<reference evidence="6 8" key="3">
    <citation type="submission" date="2016-10" db="EMBL/GenBank/DDBJ databases">
        <authorList>
            <person name="Varghese N."/>
            <person name="Submissions S."/>
        </authorList>
    </citation>
    <scope>NUCLEOTIDE SEQUENCE [LARGE SCALE GENOMIC DNA]</scope>
    <source>
        <strain evidence="6 8">ATCC 33218</strain>
    </source>
</reference>
<reference evidence="7" key="1">
    <citation type="submission" date="2014-09" db="EMBL/GenBank/DDBJ databases">
        <authorList>
            <person name="Gomez-Valero L."/>
        </authorList>
    </citation>
    <scope>NUCLEOTIDE SEQUENCE [LARGE SCALE GENOMIC DNA]</scope>
    <source>
        <strain evidence="7">ATCC33218</strain>
    </source>
</reference>
<feature type="domain" description="VRR-NUC" evidence="4">
    <location>
        <begin position="10"/>
        <end position="110"/>
    </location>
</feature>
<evidence type="ECO:0000256" key="3">
    <source>
        <dbReference type="ARBA" id="ARBA00022801"/>
    </source>
</evidence>
<keyword evidence="3" id="KW-0378">Hydrolase</keyword>
<evidence type="ECO:0000313" key="5">
    <source>
        <dbReference type="EMBL" id="CEG60976.1"/>
    </source>
</evidence>
<dbReference type="GO" id="GO:0016788">
    <property type="term" value="F:hydrolase activity, acting on ester bonds"/>
    <property type="evidence" value="ECO:0007669"/>
    <property type="project" value="InterPro"/>
</dbReference>
<dbReference type="HOGENOM" id="CLU_129193_0_1_6"/>
<dbReference type="OrthoDB" id="9793683at2"/>
<proteinExistence type="predicted"/>
<dbReference type="SMART" id="SM00990">
    <property type="entry name" value="VRR_NUC"/>
    <property type="match status" value="1"/>
</dbReference>
<gene>
    <name evidence="5" type="ORF">LMI_1680</name>
    <name evidence="6" type="ORF">SAMN02982997_02547</name>
</gene>
<keyword evidence="2" id="KW-0540">Nuclease</keyword>
<dbReference type="AlphaFoldDB" id="A0A098GHL8"/>
<evidence type="ECO:0000313" key="7">
    <source>
        <dbReference type="Proteomes" id="UP000032414"/>
    </source>
</evidence>
<dbReference type="EMBL" id="FMVN01000014">
    <property type="protein sequence ID" value="SCY69861.1"/>
    <property type="molecule type" value="Genomic_DNA"/>
</dbReference>
<dbReference type="Proteomes" id="UP000032414">
    <property type="component" value="Chromosome I"/>
</dbReference>
<dbReference type="RefSeq" id="WP_052679493.1">
    <property type="nucleotide sequence ID" value="NZ_FMVN01000014.1"/>
</dbReference>
<sequence length="122" mass="14433">MSKVLKSGDISEEHIHKTVIQWINLHPSIKNLIMHFPNEGKRTWYFGKLLKDLGLKRGVFDLFIAMPRHGFHGAWIELKSKNGKLSCHQRSFMNDMRQQNYYAAVCYSIDEAIEQIKWYCFE</sequence>
<reference evidence="5" key="2">
    <citation type="submission" date="2014-09" db="EMBL/GenBank/DDBJ databases">
        <authorList>
            <person name="GOMEZ-VALERO Laura"/>
        </authorList>
    </citation>
    <scope>NUCLEOTIDE SEQUENCE</scope>
    <source>
        <strain evidence="5">ATCC33218</strain>
    </source>
</reference>
<dbReference type="PATRIC" id="fig|451.8.peg.1950"/>
<dbReference type="InterPro" id="IPR014883">
    <property type="entry name" value="VRR_NUC"/>
</dbReference>
<evidence type="ECO:0000313" key="6">
    <source>
        <dbReference type="EMBL" id="SCY69861.1"/>
    </source>
</evidence>
<organism evidence="5 7">
    <name type="scientific">Legionella micdadei</name>
    <name type="common">Tatlockia micdadei</name>
    <dbReference type="NCBI Taxonomy" id="451"/>
    <lineage>
        <taxon>Bacteria</taxon>
        <taxon>Pseudomonadati</taxon>
        <taxon>Pseudomonadota</taxon>
        <taxon>Gammaproteobacteria</taxon>
        <taxon>Legionellales</taxon>
        <taxon>Legionellaceae</taxon>
        <taxon>Legionella</taxon>
    </lineage>
</organism>
<dbReference type="InterPro" id="IPR011856">
    <property type="entry name" value="tRNA_endonuc-like_dom_sf"/>
</dbReference>
<evidence type="ECO:0000313" key="8">
    <source>
        <dbReference type="Proteomes" id="UP000182998"/>
    </source>
</evidence>
<dbReference type="Gene3D" id="3.40.1350.10">
    <property type="match status" value="1"/>
</dbReference>
<dbReference type="Proteomes" id="UP000182998">
    <property type="component" value="Unassembled WGS sequence"/>
</dbReference>
<dbReference type="GO" id="GO:0003676">
    <property type="term" value="F:nucleic acid binding"/>
    <property type="evidence" value="ECO:0007669"/>
    <property type="project" value="InterPro"/>
</dbReference>
<evidence type="ECO:0000256" key="2">
    <source>
        <dbReference type="ARBA" id="ARBA00022722"/>
    </source>
</evidence>